<dbReference type="GO" id="GO:0016491">
    <property type="term" value="F:oxidoreductase activity"/>
    <property type="evidence" value="ECO:0007669"/>
    <property type="project" value="UniProtKB-KW"/>
</dbReference>
<dbReference type="Pfam" id="PF00106">
    <property type="entry name" value="adh_short"/>
    <property type="match status" value="1"/>
</dbReference>
<comment type="caution">
    <text evidence="2">The sequence shown here is derived from an EMBL/GenBank/DDBJ whole genome shotgun (WGS) entry which is preliminary data.</text>
</comment>
<reference evidence="2" key="2">
    <citation type="submission" date="2023-05" db="EMBL/GenBank/DDBJ databases">
        <authorList>
            <person name="Fouks B."/>
        </authorList>
    </citation>
    <scope>NUCLEOTIDE SEQUENCE</scope>
    <source>
        <strain evidence="2">Stay&amp;Tobe</strain>
        <tissue evidence="2">Testes</tissue>
    </source>
</reference>
<feature type="non-terminal residue" evidence="2">
    <location>
        <position position="277"/>
    </location>
</feature>
<dbReference type="EMBL" id="JASPKZ010000831">
    <property type="protein sequence ID" value="KAJ9599109.1"/>
    <property type="molecule type" value="Genomic_DNA"/>
</dbReference>
<dbReference type="PANTHER" id="PTHR43157:SF31">
    <property type="entry name" value="PHOSPHATIDYLINOSITOL-GLYCAN BIOSYNTHESIS CLASS F PROTEIN"/>
    <property type="match status" value="1"/>
</dbReference>
<dbReference type="AlphaFoldDB" id="A0AAD8AH66"/>
<dbReference type="InterPro" id="IPR002347">
    <property type="entry name" value="SDR_fam"/>
</dbReference>
<evidence type="ECO:0000313" key="3">
    <source>
        <dbReference type="Proteomes" id="UP001233999"/>
    </source>
</evidence>
<keyword evidence="3" id="KW-1185">Reference proteome</keyword>
<dbReference type="InterPro" id="IPR036291">
    <property type="entry name" value="NAD(P)-bd_dom_sf"/>
</dbReference>
<dbReference type="Gene3D" id="3.40.50.720">
    <property type="entry name" value="NAD(P)-binding Rossmann-like Domain"/>
    <property type="match status" value="1"/>
</dbReference>
<dbReference type="PANTHER" id="PTHR43157">
    <property type="entry name" value="PHOSPHATIDYLINOSITOL-GLYCAN BIOSYNTHESIS CLASS F PROTEIN-RELATED"/>
    <property type="match status" value="1"/>
</dbReference>
<organism evidence="2 3">
    <name type="scientific">Diploptera punctata</name>
    <name type="common">Pacific beetle cockroach</name>
    <dbReference type="NCBI Taxonomy" id="6984"/>
    <lineage>
        <taxon>Eukaryota</taxon>
        <taxon>Metazoa</taxon>
        <taxon>Ecdysozoa</taxon>
        <taxon>Arthropoda</taxon>
        <taxon>Hexapoda</taxon>
        <taxon>Insecta</taxon>
        <taxon>Pterygota</taxon>
        <taxon>Neoptera</taxon>
        <taxon>Polyneoptera</taxon>
        <taxon>Dictyoptera</taxon>
        <taxon>Blattodea</taxon>
        <taxon>Blaberoidea</taxon>
        <taxon>Blaberidae</taxon>
        <taxon>Diplopterinae</taxon>
        <taxon>Diploptera</taxon>
    </lineage>
</organism>
<name>A0AAD8AH66_DIPPU</name>
<accession>A0AAD8AH66</accession>
<evidence type="ECO:0000256" key="1">
    <source>
        <dbReference type="ARBA" id="ARBA00023002"/>
    </source>
</evidence>
<evidence type="ECO:0000313" key="2">
    <source>
        <dbReference type="EMBL" id="KAJ9599109.1"/>
    </source>
</evidence>
<proteinExistence type="predicted"/>
<sequence length="277" mass="32151">AIKVFKRLAENLYCFLICIPMLLDLGSLESVKTFAKEVLDHFPTVPVSEGQKTKDGFEINFGINHLGHFLLTNLLLPRLKESAPSRIVIVSSMLHEKGKIDFENLNGEKGFIVKRKRENPGYCNSKLANMYFHVELTKRLEGTGVDCFALCPGFVYTSIFRYSRIKWYHYMLFSPIALIYLRTPSQAVSSSLHCTEELEGKSGHFYRNCDFYESKIKFEPHIAQKLWESNKQFKFTKEIEDYKTNTVLDLKLVENRRKKKNGIQGCIDNKRIRKKCL</sequence>
<protein>
    <submittedName>
        <fullName evidence="2">Uncharacterized protein</fullName>
    </submittedName>
</protein>
<dbReference type="SUPFAM" id="SSF51735">
    <property type="entry name" value="NAD(P)-binding Rossmann-fold domains"/>
    <property type="match status" value="1"/>
</dbReference>
<keyword evidence="1" id="KW-0560">Oxidoreductase</keyword>
<dbReference type="Proteomes" id="UP001233999">
    <property type="component" value="Unassembled WGS sequence"/>
</dbReference>
<gene>
    <name evidence="2" type="ORF">L9F63_010377</name>
</gene>
<reference evidence="2" key="1">
    <citation type="journal article" date="2023" name="IScience">
        <title>Live-bearing cockroach genome reveals convergent evolutionary mechanisms linked to viviparity in insects and beyond.</title>
        <authorList>
            <person name="Fouks B."/>
            <person name="Harrison M.C."/>
            <person name="Mikhailova A.A."/>
            <person name="Marchal E."/>
            <person name="English S."/>
            <person name="Carruthers M."/>
            <person name="Jennings E.C."/>
            <person name="Chiamaka E.L."/>
            <person name="Frigard R.A."/>
            <person name="Pippel M."/>
            <person name="Attardo G.M."/>
            <person name="Benoit J.B."/>
            <person name="Bornberg-Bauer E."/>
            <person name="Tobe S.S."/>
        </authorList>
    </citation>
    <scope>NUCLEOTIDE SEQUENCE</scope>
    <source>
        <strain evidence="2">Stay&amp;Tobe</strain>
    </source>
</reference>